<dbReference type="InterPro" id="IPR002524">
    <property type="entry name" value="Cation_efflux"/>
</dbReference>
<dbReference type="InterPro" id="IPR045316">
    <property type="entry name" value="Msc2-like"/>
</dbReference>
<keyword evidence="6" id="KW-0406">Ion transport</keyword>
<dbReference type="Pfam" id="PF01545">
    <property type="entry name" value="Cation_efflux"/>
    <property type="match status" value="1"/>
</dbReference>
<dbReference type="EMBL" id="EQ976801">
    <property type="protein sequence ID" value="EEF26650.1"/>
    <property type="molecule type" value="Genomic_DNA"/>
</dbReference>
<keyword evidence="5 9" id="KW-1133">Transmembrane helix</keyword>
<accession>B9TBW3</accession>
<comment type="similarity">
    <text evidence="2">Belongs to the cation diffusion facilitator (CDF) transporter (TC 2.A.4) family. SLC30A subfamily.</text>
</comment>
<keyword evidence="4 9" id="KW-0812">Transmembrane</keyword>
<dbReference type="SUPFAM" id="SSF161111">
    <property type="entry name" value="Cation efflux protein transmembrane domain-like"/>
    <property type="match status" value="1"/>
</dbReference>
<protein>
    <submittedName>
        <fullName evidence="11">Cation efflux protein/ zinc transporter, putative</fullName>
    </submittedName>
</protein>
<evidence type="ECO:0000256" key="8">
    <source>
        <dbReference type="SAM" id="MobiDB-lite"/>
    </source>
</evidence>
<dbReference type="eggNOG" id="KOG1483">
    <property type="taxonomic scope" value="Eukaryota"/>
</dbReference>
<dbReference type="AlphaFoldDB" id="B9TBW3"/>
<keyword evidence="3" id="KW-0813">Transport</keyword>
<keyword evidence="12" id="KW-1185">Reference proteome</keyword>
<dbReference type="PANTHER" id="PTHR45755:SF4">
    <property type="entry name" value="ZINC TRANSPORTER 7"/>
    <property type="match status" value="1"/>
</dbReference>
<evidence type="ECO:0000256" key="1">
    <source>
        <dbReference type="ARBA" id="ARBA00004141"/>
    </source>
</evidence>
<dbReference type="PANTHER" id="PTHR45755">
    <property type="match status" value="1"/>
</dbReference>
<dbReference type="GO" id="GO:0016020">
    <property type="term" value="C:membrane"/>
    <property type="evidence" value="ECO:0007669"/>
    <property type="project" value="UniProtKB-SubCell"/>
</dbReference>
<proteinExistence type="inferred from homology"/>
<name>B9TBW3_RICCO</name>
<feature type="transmembrane region" description="Helical" evidence="9">
    <location>
        <begin position="324"/>
        <end position="344"/>
    </location>
</feature>
<dbReference type="NCBIfam" id="TIGR01297">
    <property type="entry name" value="CDF"/>
    <property type="match status" value="1"/>
</dbReference>
<feature type="domain" description="Cation efflux protein transmembrane" evidence="10">
    <location>
        <begin position="67"/>
        <end position="376"/>
    </location>
</feature>
<feature type="transmembrane region" description="Helical" evidence="9">
    <location>
        <begin position="67"/>
        <end position="91"/>
    </location>
</feature>
<evidence type="ECO:0000256" key="9">
    <source>
        <dbReference type="SAM" id="Phobius"/>
    </source>
</evidence>
<feature type="transmembrane region" description="Helical" evidence="9">
    <location>
        <begin position="350"/>
        <end position="370"/>
    </location>
</feature>
<dbReference type="Proteomes" id="UP000008311">
    <property type="component" value="Unassembled WGS sequence"/>
</dbReference>
<keyword evidence="7 9" id="KW-0472">Membrane</keyword>
<reference evidence="12" key="1">
    <citation type="journal article" date="2010" name="Nat. Biotechnol.">
        <title>Draft genome sequence of the oilseed species Ricinus communis.</title>
        <authorList>
            <person name="Chan A.P."/>
            <person name="Crabtree J."/>
            <person name="Zhao Q."/>
            <person name="Lorenzi H."/>
            <person name="Orvis J."/>
            <person name="Puiu D."/>
            <person name="Melake-Berhan A."/>
            <person name="Jones K.M."/>
            <person name="Redman J."/>
            <person name="Chen G."/>
            <person name="Cahoon E.B."/>
            <person name="Gedil M."/>
            <person name="Stanke M."/>
            <person name="Haas B.J."/>
            <person name="Wortman J.R."/>
            <person name="Fraser-Liggett C.M."/>
            <person name="Ravel J."/>
            <person name="Rabinowicz P.D."/>
        </authorList>
    </citation>
    <scope>NUCLEOTIDE SEQUENCE [LARGE SCALE GENOMIC DNA]</scope>
    <source>
        <strain evidence="12">cv. Hale</strain>
    </source>
</reference>
<evidence type="ECO:0000256" key="5">
    <source>
        <dbReference type="ARBA" id="ARBA00022989"/>
    </source>
</evidence>
<evidence type="ECO:0000256" key="4">
    <source>
        <dbReference type="ARBA" id="ARBA00022692"/>
    </source>
</evidence>
<dbReference type="GO" id="GO:0005385">
    <property type="term" value="F:zinc ion transmembrane transporter activity"/>
    <property type="evidence" value="ECO:0007669"/>
    <property type="project" value="InterPro"/>
</dbReference>
<dbReference type="NCBIfam" id="NF033827">
    <property type="entry name" value="CDF_efflux_DmeF"/>
    <property type="match status" value="1"/>
</dbReference>
<evidence type="ECO:0000313" key="11">
    <source>
        <dbReference type="EMBL" id="EEF26650.1"/>
    </source>
</evidence>
<dbReference type="STRING" id="3988.B9TBW3"/>
<dbReference type="InterPro" id="IPR027469">
    <property type="entry name" value="Cation_efflux_TMD_sf"/>
</dbReference>
<evidence type="ECO:0000256" key="2">
    <source>
        <dbReference type="ARBA" id="ARBA00008873"/>
    </source>
</evidence>
<dbReference type="InParanoid" id="B9TBW3"/>
<evidence type="ECO:0000313" key="12">
    <source>
        <dbReference type="Proteomes" id="UP000008311"/>
    </source>
</evidence>
<dbReference type="InterPro" id="IPR058533">
    <property type="entry name" value="Cation_efflux_TM"/>
</dbReference>
<feature type="transmembrane region" description="Helical" evidence="9">
    <location>
        <begin position="135"/>
        <end position="153"/>
    </location>
</feature>
<comment type="subcellular location">
    <subcellularLocation>
        <location evidence="1">Membrane</location>
        <topology evidence="1">Multi-pass membrane protein</topology>
    </subcellularLocation>
</comment>
<organism evidence="11 12">
    <name type="scientific">Ricinus communis</name>
    <name type="common">Castor bean</name>
    <dbReference type="NCBI Taxonomy" id="3988"/>
    <lineage>
        <taxon>Eukaryota</taxon>
        <taxon>Viridiplantae</taxon>
        <taxon>Streptophyta</taxon>
        <taxon>Embryophyta</taxon>
        <taxon>Tracheophyta</taxon>
        <taxon>Spermatophyta</taxon>
        <taxon>Magnoliopsida</taxon>
        <taxon>eudicotyledons</taxon>
        <taxon>Gunneridae</taxon>
        <taxon>Pentapetalae</taxon>
        <taxon>rosids</taxon>
        <taxon>fabids</taxon>
        <taxon>Malpighiales</taxon>
        <taxon>Euphorbiaceae</taxon>
        <taxon>Acalyphoideae</taxon>
        <taxon>Acalypheae</taxon>
        <taxon>Ricinus</taxon>
    </lineage>
</organism>
<feature type="region of interest" description="Disordered" evidence="8">
    <location>
        <begin position="1"/>
        <end position="21"/>
    </location>
</feature>
<evidence type="ECO:0000259" key="10">
    <source>
        <dbReference type="Pfam" id="PF01545"/>
    </source>
</evidence>
<dbReference type="GO" id="GO:0006882">
    <property type="term" value="P:intracellular zinc ion homeostasis"/>
    <property type="evidence" value="ECO:0007669"/>
    <property type="project" value="InterPro"/>
</dbReference>
<feature type="transmembrane region" description="Helical" evidence="9">
    <location>
        <begin position="97"/>
        <end position="115"/>
    </location>
</feature>
<evidence type="ECO:0000256" key="7">
    <source>
        <dbReference type="ARBA" id="ARBA00023136"/>
    </source>
</evidence>
<evidence type="ECO:0000256" key="6">
    <source>
        <dbReference type="ARBA" id="ARBA00023065"/>
    </source>
</evidence>
<dbReference type="Gene3D" id="1.20.1510.10">
    <property type="entry name" value="Cation efflux protein transmembrane domain"/>
    <property type="match status" value="2"/>
</dbReference>
<gene>
    <name evidence="11" type="ORF">RCOM_0272480</name>
</gene>
<sequence length="382" mass="40904">MNARAARKNWSGDNADSRGNDMHDQIHKQEITQTGTAMGDFEDAAFGAGHDHIFLGAGHESNERKTWAVIALCSVMMLVEIVGGSLFGSLALVADGLHMSTHAGAMLIAALAYTYARRHAADPRFVFGTGKLGDLAGFTSAIALAMIALLIGYEAVTRFLSPVPIHFGEAIPIAIVGLLVNIASVWLLSGDHHGHSHGHGHDHDEHGHEDLAQRVVASSGACSLSIFEDGVPPVFRLTSESANATLPASALSVTTVRPDGTRQSFTFADRGGYLESNEEIPEPHAFKVIVRMPDGEYEVEFEEHAHEHGDGHGATHRDHNMRAAYIHVMADAAVSVLAIVGLILAKQFGWLWMDPLAGVIGALVIANWSFGLMRDTGASCWT</sequence>
<feature type="transmembrane region" description="Helical" evidence="9">
    <location>
        <begin position="165"/>
        <end position="188"/>
    </location>
</feature>
<evidence type="ECO:0000256" key="3">
    <source>
        <dbReference type="ARBA" id="ARBA00022448"/>
    </source>
</evidence>